<dbReference type="GO" id="GO:0070971">
    <property type="term" value="C:endoplasmic reticulum exit site"/>
    <property type="evidence" value="ECO:0007669"/>
    <property type="project" value="TreeGrafter"/>
</dbReference>
<proteinExistence type="predicted"/>
<evidence type="ECO:0000256" key="3">
    <source>
        <dbReference type="ARBA" id="ARBA00022737"/>
    </source>
</evidence>
<dbReference type="AlphaFoldDB" id="A0A4P9WGF5"/>
<dbReference type="Proteomes" id="UP000269721">
    <property type="component" value="Unassembled WGS sequence"/>
</dbReference>
<dbReference type="EMBL" id="KZ994904">
    <property type="protein sequence ID" value="RKO91784.1"/>
    <property type="molecule type" value="Genomic_DNA"/>
</dbReference>
<name>A0A4P9WGF5_9FUNG</name>
<feature type="compositionally biased region" description="Low complexity" evidence="4">
    <location>
        <begin position="44"/>
        <end position="65"/>
    </location>
</feature>
<dbReference type="Gene3D" id="1.20.940.10">
    <property type="entry name" value="Functional domain of the splicing factor Prp18"/>
    <property type="match status" value="1"/>
</dbReference>
<sequence length="245" mass="25947">MQQQPPYPYGAPQGGQYQQQQQPQQPQQPYPPTGSNQPYPGPSPYTYGTQPPAGPYGAAPYSPAGGVPPPPLGQQQYSAYPEHHRNTPPPPSGNYQGPVVGLNGWNDPPSLLSAAGKRKGGSPAPGVVGIADASGVLKGVENPVNLIVGAFTTALGAVKAGVDPSQRRMVEDTDKRIDNLFERLAGDQVGEVVLAQLVVLSNALNAKDFATANGCIMTLMTSSFDHEGKWMVGAKRLVEMYSRMR</sequence>
<keyword evidence="2" id="KW-0853">WD repeat</keyword>
<organism evidence="5 6">
    <name type="scientific">Blyttiomyces helicus</name>
    <dbReference type="NCBI Taxonomy" id="388810"/>
    <lineage>
        <taxon>Eukaryota</taxon>
        <taxon>Fungi</taxon>
        <taxon>Fungi incertae sedis</taxon>
        <taxon>Chytridiomycota</taxon>
        <taxon>Chytridiomycota incertae sedis</taxon>
        <taxon>Chytridiomycetes</taxon>
        <taxon>Chytridiomycetes incertae sedis</taxon>
        <taxon>Blyttiomyces</taxon>
    </lineage>
</organism>
<dbReference type="PANTHER" id="PTHR13923">
    <property type="entry name" value="SEC31-RELATED PROTEIN"/>
    <property type="match status" value="1"/>
</dbReference>
<keyword evidence="3" id="KW-0677">Repeat</keyword>
<dbReference type="PANTHER" id="PTHR13923:SF11">
    <property type="entry name" value="SECRETORY 31, ISOFORM D"/>
    <property type="match status" value="1"/>
</dbReference>
<evidence type="ECO:0000256" key="4">
    <source>
        <dbReference type="SAM" id="MobiDB-lite"/>
    </source>
</evidence>
<feature type="compositionally biased region" description="Low complexity" evidence="4">
    <location>
        <begin position="10"/>
        <end position="25"/>
    </location>
</feature>
<keyword evidence="6" id="KW-1185">Reference proteome</keyword>
<dbReference type="OrthoDB" id="542917at2759"/>
<accession>A0A4P9WGF5</accession>
<feature type="region of interest" description="Disordered" evidence="4">
    <location>
        <begin position="1"/>
        <end position="106"/>
    </location>
</feature>
<evidence type="ECO:0000256" key="2">
    <source>
        <dbReference type="ARBA" id="ARBA00022574"/>
    </source>
</evidence>
<gene>
    <name evidence="5" type="ORF">BDK51DRAFT_32073</name>
</gene>
<dbReference type="GO" id="GO:0030127">
    <property type="term" value="C:COPII vesicle coat"/>
    <property type="evidence" value="ECO:0007669"/>
    <property type="project" value="TreeGrafter"/>
</dbReference>
<evidence type="ECO:0000313" key="6">
    <source>
        <dbReference type="Proteomes" id="UP000269721"/>
    </source>
</evidence>
<evidence type="ECO:0000256" key="1">
    <source>
        <dbReference type="ARBA" id="ARBA00022448"/>
    </source>
</evidence>
<keyword evidence="1" id="KW-0813">Transport</keyword>
<dbReference type="GO" id="GO:0007029">
    <property type="term" value="P:endoplasmic reticulum organization"/>
    <property type="evidence" value="ECO:0007669"/>
    <property type="project" value="TreeGrafter"/>
</dbReference>
<protein>
    <submittedName>
        <fullName evidence="5">Uncharacterized protein</fullName>
    </submittedName>
</protein>
<dbReference type="GO" id="GO:0090110">
    <property type="term" value="P:COPII-coated vesicle cargo loading"/>
    <property type="evidence" value="ECO:0007669"/>
    <property type="project" value="TreeGrafter"/>
</dbReference>
<dbReference type="InterPro" id="IPR040251">
    <property type="entry name" value="SEC31-like"/>
</dbReference>
<dbReference type="GO" id="GO:0005198">
    <property type="term" value="F:structural molecule activity"/>
    <property type="evidence" value="ECO:0007669"/>
    <property type="project" value="TreeGrafter"/>
</dbReference>
<reference evidence="6" key="1">
    <citation type="journal article" date="2018" name="Nat. Microbiol.">
        <title>Leveraging single-cell genomics to expand the fungal tree of life.</title>
        <authorList>
            <person name="Ahrendt S.R."/>
            <person name="Quandt C.A."/>
            <person name="Ciobanu D."/>
            <person name="Clum A."/>
            <person name="Salamov A."/>
            <person name="Andreopoulos B."/>
            <person name="Cheng J.F."/>
            <person name="Woyke T."/>
            <person name="Pelin A."/>
            <person name="Henrissat B."/>
            <person name="Reynolds N.K."/>
            <person name="Benny G.L."/>
            <person name="Smith M.E."/>
            <person name="James T.Y."/>
            <person name="Grigoriev I.V."/>
        </authorList>
    </citation>
    <scope>NUCLEOTIDE SEQUENCE [LARGE SCALE GENOMIC DNA]</scope>
</reference>
<evidence type="ECO:0000313" key="5">
    <source>
        <dbReference type="EMBL" id="RKO91784.1"/>
    </source>
</evidence>